<dbReference type="Gene3D" id="2.40.170.20">
    <property type="entry name" value="TonB-dependent receptor, beta-barrel domain"/>
    <property type="match status" value="1"/>
</dbReference>
<accession>A0A7W7ZBG1</accession>
<evidence type="ECO:0000259" key="10">
    <source>
        <dbReference type="Pfam" id="PF25183"/>
    </source>
</evidence>
<dbReference type="Proteomes" id="UP000540989">
    <property type="component" value="Unassembled WGS sequence"/>
</dbReference>
<reference evidence="11 12" key="1">
    <citation type="submission" date="2020-08" db="EMBL/GenBank/DDBJ databases">
        <title>Genomic Encyclopedia of Type Strains, Phase IV (KMG-V): Genome sequencing to study the core and pangenomes of soil and plant-associated prokaryotes.</title>
        <authorList>
            <person name="Whitman W."/>
        </authorList>
    </citation>
    <scope>NUCLEOTIDE SEQUENCE [LARGE SCALE GENOMIC DNA]</scope>
    <source>
        <strain evidence="11 12">M8UP14</strain>
    </source>
</reference>
<dbReference type="InterPro" id="IPR057601">
    <property type="entry name" value="Oar-like_b-barrel"/>
</dbReference>
<feature type="chain" id="PRO_5031472132" description="TonB-dependent transporter Oar-like beta-barrel domain-containing protein" evidence="9">
    <location>
        <begin position="29"/>
        <end position="997"/>
    </location>
</feature>
<evidence type="ECO:0000256" key="6">
    <source>
        <dbReference type="ARBA" id="ARBA00023136"/>
    </source>
</evidence>
<evidence type="ECO:0000256" key="9">
    <source>
        <dbReference type="SAM" id="SignalP"/>
    </source>
</evidence>
<dbReference type="RefSeq" id="WP_246408841.1">
    <property type="nucleotide sequence ID" value="NZ_JACHIP010000002.1"/>
</dbReference>
<evidence type="ECO:0000256" key="4">
    <source>
        <dbReference type="ARBA" id="ARBA00022692"/>
    </source>
</evidence>
<protein>
    <recommendedName>
        <fullName evidence="10">TonB-dependent transporter Oar-like beta-barrel domain-containing protein</fullName>
    </recommendedName>
</protein>
<keyword evidence="2" id="KW-0813">Transport</keyword>
<dbReference type="InterPro" id="IPR008969">
    <property type="entry name" value="CarboxyPept-like_regulatory"/>
</dbReference>
<evidence type="ECO:0000313" key="12">
    <source>
        <dbReference type="Proteomes" id="UP000540989"/>
    </source>
</evidence>
<keyword evidence="7" id="KW-0998">Cell outer membrane</keyword>
<dbReference type="Pfam" id="PF25183">
    <property type="entry name" value="OMP_b-brl_4"/>
    <property type="match status" value="1"/>
</dbReference>
<evidence type="ECO:0000256" key="5">
    <source>
        <dbReference type="ARBA" id="ARBA00022729"/>
    </source>
</evidence>
<dbReference type="AlphaFoldDB" id="A0A7W7ZBG1"/>
<comment type="subcellular location">
    <subcellularLocation>
        <location evidence="1">Cell outer membrane</location>
        <topology evidence="1">Multi-pass membrane protein</topology>
    </subcellularLocation>
</comment>
<dbReference type="SUPFAM" id="SSF49464">
    <property type="entry name" value="Carboxypeptidase regulatory domain-like"/>
    <property type="match status" value="1"/>
</dbReference>
<dbReference type="EMBL" id="JACHIP010000002">
    <property type="protein sequence ID" value="MBB5056826.1"/>
    <property type="molecule type" value="Genomic_DNA"/>
</dbReference>
<gene>
    <name evidence="11" type="ORF">HDF16_001511</name>
</gene>
<keyword evidence="6" id="KW-0472">Membrane</keyword>
<feature type="signal peptide" evidence="9">
    <location>
        <begin position="1"/>
        <end position="28"/>
    </location>
</feature>
<evidence type="ECO:0000256" key="7">
    <source>
        <dbReference type="ARBA" id="ARBA00023237"/>
    </source>
</evidence>
<evidence type="ECO:0000256" key="8">
    <source>
        <dbReference type="SAM" id="MobiDB-lite"/>
    </source>
</evidence>
<evidence type="ECO:0000313" key="11">
    <source>
        <dbReference type="EMBL" id="MBB5056826.1"/>
    </source>
</evidence>
<feature type="domain" description="TonB-dependent transporter Oar-like beta-barrel" evidence="10">
    <location>
        <begin position="206"/>
        <end position="979"/>
    </location>
</feature>
<evidence type="ECO:0000256" key="1">
    <source>
        <dbReference type="ARBA" id="ARBA00004571"/>
    </source>
</evidence>
<dbReference type="PANTHER" id="PTHR30069">
    <property type="entry name" value="TONB-DEPENDENT OUTER MEMBRANE RECEPTOR"/>
    <property type="match status" value="1"/>
</dbReference>
<dbReference type="Gene3D" id="2.60.40.1120">
    <property type="entry name" value="Carboxypeptidase-like, regulatory domain"/>
    <property type="match status" value="1"/>
</dbReference>
<dbReference type="GO" id="GO:0015344">
    <property type="term" value="F:siderophore uptake transmembrane transporter activity"/>
    <property type="evidence" value="ECO:0007669"/>
    <property type="project" value="TreeGrafter"/>
</dbReference>
<dbReference type="InterPro" id="IPR036942">
    <property type="entry name" value="Beta-barrel_TonB_sf"/>
</dbReference>
<name>A0A7W7ZBG1_9BACT</name>
<dbReference type="GO" id="GO:0009279">
    <property type="term" value="C:cell outer membrane"/>
    <property type="evidence" value="ECO:0007669"/>
    <property type="project" value="UniProtKB-SubCell"/>
</dbReference>
<evidence type="ECO:0000256" key="3">
    <source>
        <dbReference type="ARBA" id="ARBA00022452"/>
    </source>
</evidence>
<evidence type="ECO:0000256" key="2">
    <source>
        <dbReference type="ARBA" id="ARBA00022448"/>
    </source>
</evidence>
<dbReference type="SUPFAM" id="SSF56935">
    <property type="entry name" value="Porins"/>
    <property type="match status" value="1"/>
</dbReference>
<dbReference type="GO" id="GO:0044718">
    <property type="term" value="P:siderophore transmembrane transport"/>
    <property type="evidence" value="ECO:0007669"/>
    <property type="project" value="TreeGrafter"/>
</dbReference>
<dbReference type="PANTHER" id="PTHR30069:SF29">
    <property type="entry name" value="HEMOGLOBIN AND HEMOGLOBIN-HAPTOGLOBIN-BINDING PROTEIN 1-RELATED"/>
    <property type="match status" value="1"/>
</dbReference>
<keyword evidence="4" id="KW-0812">Transmembrane</keyword>
<keyword evidence="3" id="KW-1134">Transmembrane beta strand</keyword>
<organism evidence="11 12">
    <name type="scientific">Granulicella aggregans</name>
    <dbReference type="NCBI Taxonomy" id="474949"/>
    <lineage>
        <taxon>Bacteria</taxon>
        <taxon>Pseudomonadati</taxon>
        <taxon>Acidobacteriota</taxon>
        <taxon>Terriglobia</taxon>
        <taxon>Terriglobales</taxon>
        <taxon>Acidobacteriaceae</taxon>
        <taxon>Granulicella</taxon>
    </lineage>
</organism>
<sequence length="997" mass="107351">MRGWILSRKSVRAVTAALMWAAAMVASAAEHHGRVTLNGLPLPGATVTATQGGKNLAAVTDLQGLYQFPSIDTGEWHLMVEMQGFRAVNATVTIPETTAAPSIEMQMLPLADLLASAKAVLPSAPLPALILPAEKSKAKIIDADVANAPAPAEPEGDADKSADGMLINGSSNNAATSKYSLAQAFGSRRAGSKSLYNGSLGFQLSASPFDARPYSITGLESPKASYTQFTGVATLGGPIRIPHLFYNGPNFFVAYQWTRNRDASTISGLVPTLDQRSGIVGGTPFDISPQAAALLALYPLPNLANSTSYNYQTQVLNGTHTDSLQSRIDKSIGRRDQVFGKLAVSSTRSDTESLFHFRDTIDTFGINSDANWSHRFPHQLFVETTFRFSRMRTTVTPYFANRANISGNAGIAGNLQDATNWGPPDLSFSSGISTLTDGVSAFDRNRTDGVGVSATWTHRHHTVTFGGDFRRQEFNQLQQANPRGSFTFTGAATGSDFQDFLTGVPDASKLAYGNADKYFRQSASDVFVTDDWRMRPELTVNVGVRWDYGAPVTELKGRLVNLDIAPDFSAVAPVIGYSPTGTLTQTRYPSSLVRPDFRKFQPRLGFAWRPLPAKPLVIRGGYGVYVDTSVYLSAAGNMAQQAPLSKSLSVSNSPTCLLTLANGFQDCSGTTSNTFAIDPNFRVGYAQTWRLSAQQDLPGSIVLTGTYLGSKGSDGLQEFLPNTYAPGATVVCAECPRGFLYRTSNGSSIRHAGELQVRRRLRSGLTATLDYLYAHSIDNDAYLGGGATTTYTSALDPYNTPSDTIAQNWQDLGAERSRSSFDQRHLLKFSFQYTSGTGIGGGTLMTGWRGRLLKQWTLAPQLSVGSGLPQTPIYLTTVPGTGFTGTIRPNRTAADLYVASNGYHLNAASFTAPTAGQWGTAGRYSIEGPSSVTLDSSLARTFKLRDPLSFDVRVDGTNVLNHVVFTGWNNITNSSTFGLPVAPKSMRSFELSGRLRF</sequence>
<keyword evidence="12" id="KW-1185">Reference proteome</keyword>
<dbReference type="Pfam" id="PF13620">
    <property type="entry name" value="CarboxypepD_reg"/>
    <property type="match status" value="1"/>
</dbReference>
<dbReference type="InterPro" id="IPR039426">
    <property type="entry name" value="TonB-dep_rcpt-like"/>
</dbReference>
<comment type="caution">
    <text evidence="11">The sequence shown here is derived from an EMBL/GenBank/DDBJ whole genome shotgun (WGS) entry which is preliminary data.</text>
</comment>
<proteinExistence type="predicted"/>
<keyword evidence="5 9" id="KW-0732">Signal</keyword>
<feature type="region of interest" description="Disordered" evidence="8">
    <location>
        <begin position="148"/>
        <end position="167"/>
    </location>
</feature>